<evidence type="ECO:0000313" key="3">
    <source>
        <dbReference type="Proteomes" id="UP000004995"/>
    </source>
</evidence>
<dbReference type="InParanoid" id="K3YFK6"/>
<reference evidence="2" key="2">
    <citation type="submission" date="2018-08" db="UniProtKB">
        <authorList>
            <consortium name="EnsemblPlants"/>
        </authorList>
    </citation>
    <scope>IDENTIFICATION</scope>
    <source>
        <strain evidence="2">Yugu1</strain>
    </source>
</reference>
<feature type="compositionally biased region" description="Basic residues" evidence="1">
    <location>
        <begin position="112"/>
        <end position="122"/>
    </location>
</feature>
<dbReference type="EnsemblPlants" id="KQK98198">
    <property type="protein sequence ID" value="KQK98198"/>
    <property type="gene ID" value="SETIT_013024mg"/>
</dbReference>
<dbReference type="Gramene" id="KQK98198">
    <property type="protein sequence ID" value="KQK98198"/>
    <property type="gene ID" value="SETIT_013024mg"/>
</dbReference>
<feature type="region of interest" description="Disordered" evidence="1">
    <location>
        <begin position="76"/>
        <end position="122"/>
    </location>
</feature>
<protein>
    <submittedName>
        <fullName evidence="2">Uncharacterized protein</fullName>
    </submittedName>
</protein>
<evidence type="ECO:0000313" key="2">
    <source>
        <dbReference type="EnsemblPlants" id="KQK98198"/>
    </source>
</evidence>
<name>K3YFK6_SETIT</name>
<dbReference type="HOGENOM" id="CLU_2030753_0_0_1"/>
<accession>K3YFK6</accession>
<dbReference type="EMBL" id="AGNK02004439">
    <property type="status" value="NOT_ANNOTATED_CDS"/>
    <property type="molecule type" value="Genomic_DNA"/>
</dbReference>
<organism evidence="2 3">
    <name type="scientific">Setaria italica</name>
    <name type="common">Foxtail millet</name>
    <name type="synonym">Panicum italicum</name>
    <dbReference type="NCBI Taxonomy" id="4555"/>
    <lineage>
        <taxon>Eukaryota</taxon>
        <taxon>Viridiplantae</taxon>
        <taxon>Streptophyta</taxon>
        <taxon>Embryophyta</taxon>
        <taxon>Tracheophyta</taxon>
        <taxon>Spermatophyta</taxon>
        <taxon>Magnoliopsida</taxon>
        <taxon>Liliopsida</taxon>
        <taxon>Poales</taxon>
        <taxon>Poaceae</taxon>
        <taxon>PACMAD clade</taxon>
        <taxon>Panicoideae</taxon>
        <taxon>Panicodae</taxon>
        <taxon>Paniceae</taxon>
        <taxon>Cenchrinae</taxon>
        <taxon>Setaria</taxon>
    </lineage>
</organism>
<dbReference type="AlphaFoldDB" id="K3YFK6"/>
<proteinExistence type="predicted"/>
<reference evidence="3" key="1">
    <citation type="journal article" date="2012" name="Nat. Biotechnol.">
        <title>Reference genome sequence of the model plant Setaria.</title>
        <authorList>
            <person name="Bennetzen J.L."/>
            <person name="Schmutz J."/>
            <person name="Wang H."/>
            <person name="Percifield R."/>
            <person name="Hawkins J."/>
            <person name="Pontaroli A.C."/>
            <person name="Estep M."/>
            <person name="Feng L."/>
            <person name="Vaughn J.N."/>
            <person name="Grimwood J."/>
            <person name="Jenkins J."/>
            <person name="Barry K."/>
            <person name="Lindquist E."/>
            <person name="Hellsten U."/>
            <person name="Deshpande S."/>
            <person name="Wang X."/>
            <person name="Wu X."/>
            <person name="Mitros T."/>
            <person name="Triplett J."/>
            <person name="Yang X."/>
            <person name="Ye C.Y."/>
            <person name="Mauro-Herrera M."/>
            <person name="Wang L."/>
            <person name="Li P."/>
            <person name="Sharma M."/>
            <person name="Sharma R."/>
            <person name="Ronald P.C."/>
            <person name="Panaud O."/>
            <person name="Kellogg E.A."/>
            <person name="Brutnell T.P."/>
            <person name="Doust A.N."/>
            <person name="Tuskan G.A."/>
            <person name="Rokhsar D."/>
            <person name="Devos K.M."/>
        </authorList>
    </citation>
    <scope>NUCLEOTIDE SEQUENCE [LARGE SCALE GENOMIC DNA]</scope>
    <source>
        <strain evidence="3">cv. Yugu1</strain>
    </source>
</reference>
<feature type="region of interest" description="Disordered" evidence="1">
    <location>
        <begin position="1"/>
        <end position="39"/>
    </location>
</feature>
<dbReference type="Proteomes" id="UP000004995">
    <property type="component" value="Unassembled WGS sequence"/>
</dbReference>
<keyword evidence="3" id="KW-1185">Reference proteome</keyword>
<feature type="compositionally biased region" description="Basic and acidic residues" evidence="1">
    <location>
        <begin position="96"/>
        <end position="106"/>
    </location>
</feature>
<sequence length="122" mass="13112">MAPMAPTCPRPPEPSRPERRIAPRLPASQAEPSQGRTMAACSARHGGGWLAWRERICPCRSGVDAAAGVAGRRLRAGRSSFEVARPQGRDGGAGGEELHGRPEDGAAWRSTGQKRKRRKTGY</sequence>
<evidence type="ECO:0000256" key="1">
    <source>
        <dbReference type="SAM" id="MobiDB-lite"/>
    </source>
</evidence>
<feature type="compositionally biased region" description="Pro residues" evidence="1">
    <location>
        <begin position="1"/>
        <end position="12"/>
    </location>
</feature>